<sequence>MPSAFPRNTGDNKMSFLEELKENFSKRPIITRILFFLLVISFIYDIYTGKAFSIFFSAFLLLYVASELIYWFKNREKE</sequence>
<reference evidence="2 3" key="1">
    <citation type="submission" date="2016-10" db="EMBL/GenBank/DDBJ databases">
        <authorList>
            <person name="Varghese N."/>
            <person name="Submissions S."/>
        </authorList>
    </citation>
    <scope>NUCLEOTIDE SEQUENCE [LARGE SCALE GENOMIC DNA]</scope>
    <source>
        <strain evidence="2 3">DSM 16643</strain>
    </source>
</reference>
<feature type="transmembrane region" description="Helical" evidence="1">
    <location>
        <begin position="29"/>
        <end position="47"/>
    </location>
</feature>
<keyword evidence="1" id="KW-0812">Transmembrane</keyword>
<dbReference type="EMBL" id="FMXB01000007">
    <property type="protein sequence ID" value="SDA52711.1"/>
    <property type="molecule type" value="Genomic_DNA"/>
</dbReference>
<evidence type="ECO:0000313" key="3">
    <source>
        <dbReference type="Proteomes" id="UP000323439"/>
    </source>
</evidence>
<proteinExistence type="predicted"/>
<organism evidence="2 3">
    <name type="scientific">Methanobrevibacter millerae</name>
    <dbReference type="NCBI Taxonomy" id="230361"/>
    <lineage>
        <taxon>Archaea</taxon>
        <taxon>Methanobacteriati</taxon>
        <taxon>Methanobacteriota</taxon>
        <taxon>Methanomada group</taxon>
        <taxon>Methanobacteria</taxon>
        <taxon>Methanobacteriales</taxon>
        <taxon>Methanobacteriaceae</taxon>
        <taxon>Methanobrevibacter</taxon>
    </lineage>
</organism>
<protein>
    <submittedName>
        <fullName evidence="2">Uncharacterized protein</fullName>
    </submittedName>
</protein>
<keyword evidence="3" id="KW-1185">Reference proteome</keyword>
<keyword evidence="1" id="KW-1133">Transmembrane helix</keyword>
<dbReference type="AlphaFoldDB" id="A0A1G5W3N3"/>
<evidence type="ECO:0000313" key="2">
    <source>
        <dbReference type="EMBL" id="SDA52711.1"/>
    </source>
</evidence>
<name>A0A1G5W3N3_9EURY</name>
<dbReference type="Proteomes" id="UP000323439">
    <property type="component" value="Unassembled WGS sequence"/>
</dbReference>
<feature type="transmembrane region" description="Helical" evidence="1">
    <location>
        <begin position="53"/>
        <end position="72"/>
    </location>
</feature>
<accession>A0A1G5W3N3</accession>
<keyword evidence="1" id="KW-0472">Membrane</keyword>
<gene>
    <name evidence="2" type="ORF">SAMN02910315_01131</name>
</gene>
<evidence type="ECO:0000256" key="1">
    <source>
        <dbReference type="SAM" id="Phobius"/>
    </source>
</evidence>